<keyword evidence="6" id="KW-0560">Oxidoreductase</keyword>
<keyword evidence="3 6" id="KW-0349">Heme</keyword>
<dbReference type="PRINTS" id="PR00463">
    <property type="entry name" value="EP450I"/>
</dbReference>
<dbReference type="InterPro" id="IPR017972">
    <property type="entry name" value="Cyt_P450_CS"/>
</dbReference>
<proteinExistence type="inferred from homology"/>
<name>A0ABR1W9V9_9PEZI</name>
<organism evidence="7 8">
    <name type="scientific">Apiospora phragmitis</name>
    <dbReference type="NCBI Taxonomy" id="2905665"/>
    <lineage>
        <taxon>Eukaryota</taxon>
        <taxon>Fungi</taxon>
        <taxon>Dikarya</taxon>
        <taxon>Ascomycota</taxon>
        <taxon>Pezizomycotina</taxon>
        <taxon>Sordariomycetes</taxon>
        <taxon>Xylariomycetidae</taxon>
        <taxon>Amphisphaeriales</taxon>
        <taxon>Apiosporaceae</taxon>
        <taxon>Apiospora</taxon>
    </lineage>
</organism>
<evidence type="ECO:0000256" key="6">
    <source>
        <dbReference type="RuleBase" id="RU000461"/>
    </source>
</evidence>
<feature type="non-terminal residue" evidence="7">
    <location>
        <position position="1"/>
    </location>
</feature>
<evidence type="ECO:0000313" key="7">
    <source>
        <dbReference type="EMBL" id="KAK8078964.1"/>
    </source>
</evidence>
<keyword evidence="4 6" id="KW-0479">Metal-binding</keyword>
<dbReference type="PROSITE" id="PS00086">
    <property type="entry name" value="CYTOCHROME_P450"/>
    <property type="match status" value="1"/>
</dbReference>
<protein>
    <recommendedName>
        <fullName evidence="9">Cytochrome P450</fullName>
    </recommendedName>
</protein>
<dbReference type="PANTHER" id="PTHR24305">
    <property type="entry name" value="CYTOCHROME P450"/>
    <property type="match status" value="1"/>
</dbReference>
<keyword evidence="8" id="KW-1185">Reference proteome</keyword>
<dbReference type="InterPro" id="IPR001128">
    <property type="entry name" value="Cyt_P450"/>
</dbReference>
<dbReference type="EMBL" id="JAQQWL010000003">
    <property type="protein sequence ID" value="KAK8078964.1"/>
    <property type="molecule type" value="Genomic_DNA"/>
</dbReference>
<dbReference type="RefSeq" id="XP_066720035.1">
    <property type="nucleotide sequence ID" value="XM_066854180.1"/>
</dbReference>
<evidence type="ECO:0008006" key="9">
    <source>
        <dbReference type="Google" id="ProtNLM"/>
    </source>
</evidence>
<keyword evidence="6" id="KW-0503">Monooxygenase</keyword>
<sequence length="550" mass="63021">ASNDSIIFTDETPVNPLRNASLCVQCVLPSCLSLSRSQNRRCNKLVVRLSLVNQSLFYCGSWHDILRTRRASGKYPMAVERALKKYGDVVRVAPNELVFITQGLQRYELILHYSCCLVKEEEENQFDPGNQMSIVSIRWPRAFSQKRLHGPRMGDDGINWEQSPEKHHAEAKRLAPAFSPKSLKAKEPLLHKYTDAFVERVKQFGGLEDGIELKMWTDWMTLDASADLAYSREMHQMRDSTSNPASFARINYLSLTTEYAVKSARFLDQLWEVSFFVTANQILKKFPLLNPLKFLFIPPSILLSFFDVQKMNIQALESRIMRRGNVEHLDHFEQLLPADAPAPTRKEQKHIEVVTGHLVVAGYEPIASQIYGTIMFSVLEPECLNILVREIRAAFQSYDDININDLESLPFLHASLMETLRITVLQSSGQARVSPGATVDGRFIPKGRWLPKGHPKWDPAFKNDAIDGFYPFSLGPRSCLGMPLAWKETRLFLVKVLWSFDVEPLPNQSVVFERDFSMYAMWKKPKFGSDFIRSQGTRFIDTQKTMVMVW</sequence>
<dbReference type="InterPro" id="IPR050121">
    <property type="entry name" value="Cytochrome_P450_monoxygenase"/>
</dbReference>
<evidence type="ECO:0000256" key="2">
    <source>
        <dbReference type="ARBA" id="ARBA00010617"/>
    </source>
</evidence>
<dbReference type="Pfam" id="PF00067">
    <property type="entry name" value="p450"/>
    <property type="match status" value="2"/>
</dbReference>
<accession>A0ABR1W9V9</accession>
<gene>
    <name evidence="7" type="ORF">PG994_002771</name>
</gene>
<comment type="similarity">
    <text evidence="2 6">Belongs to the cytochrome P450 family.</text>
</comment>
<dbReference type="Proteomes" id="UP001480595">
    <property type="component" value="Unassembled WGS sequence"/>
</dbReference>
<evidence type="ECO:0000256" key="3">
    <source>
        <dbReference type="ARBA" id="ARBA00022617"/>
    </source>
</evidence>
<dbReference type="InterPro" id="IPR002401">
    <property type="entry name" value="Cyt_P450_E_grp-I"/>
</dbReference>
<evidence type="ECO:0000256" key="1">
    <source>
        <dbReference type="ARBA" id="ARBA00001971"/>
    </source>
</evidence>
<dbReference type="PANTHER" id="PTHR24305:SF210">
    <property type="entry name" value="CYTOCHROME P450 MONOOXYGENASE ASQL-RELATED"/>
    <property type="match status" value="1"/>
</dbReference>
<comment type="cofactor">
    <cofactor evidence="1">
        <name>heme</name>
        <dbReference type="ChEBI" id="CHEBI:30413"/>
    </cofactor>
</comment>
<evidence type="ECO:0000256" key="5">
    <source>
        <dbReference type="ARBA" id="ARBA00023004"/>
    </source>
</evidence>
<dbReference type="SUPFAM" id="SSF48264">
    <property type="entry name" value="Cytochrome P450"/>
    <property type="match status" value="1"/>
</dbReference>
<dbReference type="Gene3D" id="1.10.630.10">
    <property type="entry name" value="Cytochrome P450"/>
    <property type="match status" value="1"/>
</dbReference>
<keyword evidence="5 6" id="KW-0408">Iron</keyword>
<dbReference type="GeneID" id="92087243"/>
<comment type="caution">
    <text evidence="7">The sequence shown here is derived from an EMBL/GenBank/DDBJ whole genome shotgun (WGS) entry which is preliminary data.</text>
</comment>
<evidence type="ECO:0000256" key="4">
    <source>
        <dbReference type="ARBA" id="ARBA00022723"/>
    </source>
</evidence>
<reference evidence="7 8" key="1">
    <citation type="submission" date="2023-01" db="EMBL/GenBank/DDBJ databases">
        <title>Analysis of 21 Apiospora genomes using comparative genomics revels a genus with tremendous synthesis potential of carbohydrate active enzymes and secondary metabolites.</title>
        <authorList>
            <person name="Sorensen T."/>
        </authorList>
    </citation>
    <scope>NUCLEOTIDE SEQUENCE [LARGE SCALE GENOMIC DNA]</scope>
    <source>
        <strain evidence="7 8">CBS 135458</strain>
    </source>
</reference>
<dbReference type="InterPro" id="IPR036396">
    <property type="entry name" value="Cyt_P450_sf"/>
</dbReference>
<evidence type="ECO:0000313" key="8">
    <source>
        <dbReference type="Proteomes" id="UP001480595"/>
    </source>
</evidence>